<dbReference type="NCBIfam" id="TIGR02532">
    <property type="entry name" value="IV_pilin_GFxxxE"/>
    <property type="match status" value="1"/>
</dbReference>
<keyword evidence="3" id="KW-0472">Membrane</keyword>
<dbReference type="GO" id="GO:0007155">
    <property type="term" value="P:cell adhesion"/>
    <property type="evidence" value="ECO:0007669"/>
    <property type="project" value="InterPro"/>
</dbReference>
<evidence type="ECO:0000256" key="2">
    <source>
        <dbReference type="ARBA" id="ARBA00022481"/>
    </source>
</evidence>
<evidence type="ECO:0000256" key="1">
    <source>
        <dbReference type="ARBA" id="ARBA00005233"/>
    </source>
</evidence>
<evidence type="ECO:0000313" key="5">
    <source>
        <dbReference type="Proteomes" id="UP000613011"/>
    </source>
</evidence>
<dbReference type="GO" id="GO:0009289">
    <property type="term" value="C:pilus"/>
    <property type="evidence" value="ECO:0007669"/>
    <property type="project" value="InterPro"/>
</dbReference>
<comment type="similarity">
    <text evidence="1">Belongs to the N-Me-Phe pilin family.</text>
</comment>
<name>A0A937D3Z6_9BURK</name>
<evidence type="ECO:0000256" key="3">
    <source>
        <dbReference type="SAM" id="Phobius"/>
    </source>
</evidence>
<reference evidence="4" key="1">
    <citation type="submission" date="2021-01" db="EMBL/GenBank/DDBJ databases">
        <title>Ramlibacter sp. strain AW1 16S ribosomal RNA gene Genome sequencing and assembly.</title>
        <authorList>
            <person name="Kang M."/>
        </authorList>
    </citation>
    <scope>NUCLEOTIDE SEQUENCE</scope>
    <source>
        <strain evidence="4">AW1</strain>
    </source>
</reference>
<accession>A0A937D3Z6</accession>
<protein>
    <submittedName>
        <fullName evidence="4">Pilin</fullName>
    </submittedName>
</protein>
<keyword evidence="3" id="KW-1133">Transmembrane helix</keyword>
<feature type="transmembrane region" description="Helical" evidence="3">
    <location>
        <begin position="37"/>
        <end position="61"/>
    </location>
</feature>
<evidence type="ECO:0000313" key="4">
    <source>
        <dbReference type="EMBL" id="MBL0421205.1"/>
    </source>
</evidence>
<keyword evidence="3" id="KW-0812">Transmembrane</keyword>
<sequence length="200" mass="21832">MLQHAVTYCYGCRILRLESIWPQPKYMTRSRPSLSNGFTIVELLIVVMVIAILGALALPAYRDNSNRARMSEVLLATAPCRLAVSDGWLRELSSPGAGNWGCEHSVGTSKYVDRVQTTHDGEIRIRVRGLNSELNGLHIYLKPYETATPPATGGGVFVAGKSVRAWKCGVDASDTASQALMNVLPGSCRELIDIRGTWSP</sequence>
<dbReference type="InterPro" id="IPR045584">
    <property type="entry name" value="Pilin-like"/>
</dbReference>
<dbReference type="RefSeq" id="WP_201684284.1">
    <property type="nucleotide sequence ID" value="NZ_JAEQNA010000004.1"/>
</dbReference>
<dbReference type="Proteomes" id="UP000613011">
    <property type="component" value="Unassembled WGS sequence"/>
</dbReference>
<proteinExistence type="inferred from homology"/>
<keyword evidence="2" id="KW-0488">Methylation</keyword>
<dbReference type="EMBL" id="JAEQNA010000004">
    <property type="protein sequence ID" value="MBL0421205.1"/>
    <property type="molecule type" value="Genomic_DNA"/>
</dbReference>
<comment type="caution">
    <text evidence="4">The sequence shown here is derived from an EMBL/GenBank/DDBJ whole genome shotgun (WGS) entry which is preliminary data.</text>
</comment>
<dbReference type="AlphaFoldDB" id="A0A937D3Z6"/>
<gene>
    <name evidence="4" type="ORF">JI739_12675</name>
</gene>
<organism evidence="4 5">
    <name type="scientific">Ramlibacter aurantiacus</name>
    <dbReference type="NCBI Taxonomy" id="2801330"/>
    <lineage>
        <taxon>Bacteria</taxon>
        <taxon>Pseudomonadati</taxon>
        <taxon>Pseudomonadota</taxon>
        <taxon>Betaproteobacteria</taxon>
        <taxon>Burkholderiales</taxon>
        <taxon>Comamonadaceae</taxon>
        <taxon>Ramlibacter</taxon>
    </lineage>
</organism>
<dbReference type="Gene3D" id="3.30.700.10">
    <property type="entry name" value="Glycoprotein, Type 4 Pilin"/>
    <property type="match status" value="1"/>
</dbReference>
<dbReference type="InterPro" id="IPR001082">
    <property type="entry name" value="Pilin"/>
</dbReference>
<dbReference type="SUPFAM" id="SSF54523">
    <property type="entry name" value="Pili subunits"/>
    <property type="match status" value="1"/>
</dbReference>
<dbReference type="InterPro" id="IPR012902">
    <property type="entry name" value="N_methyl_site"/>
</dbReference>
<keyword evidence="5" id="KW-1185">Reference proteome</keyword>
<dbReference type="Pfam" id="PF00114">
    <property type="entry name" value="Pilin"/>
    <property type="match status" value="1"/>
</dbReference>